<sequence>MSSLSRELVFLILQFLEEEKFKETVHKLEQESGFFFNMKYFEEKALAGEWDEVEKYLSGFTKVDDNRYSMKIYFEIRKQKYLEALDRHDRAKAVEILVKDLKVFSTFNEELYKEITQLLTLENFSLNWQHQLCKNPRSNPDIKTLFTDHSCSPPNGARVPTPVTLPVAAVAKPTTYAPLGAHSGPFPPAAAAAAASANALAGWMINPNPSSSVQSAVIAASSLSVPPNQVAVLKHPRTPSNTLGMLDYQSSDHEQLMKRLRSAQPVDEVTYLAPQQASWSLDDLPRTVACSMYQGSNVTSMDFHPSHHTLLVVGCANGEITLWDIGMQEKLVSKPFKIWDMANSSVPFQASVPFLSN</sequence>
<dbReference type="Pfam" id="PF21889">
    <property type="entry name" value="TPR1-like_2nd"/>
    <property type="match status" value="1"/>
</dbReference>
<dbReference type="PROSITE" id="PS50896">
    <property type="entry name" value="LISH"/>
    <property type="match status" value="1"/>
</dbReference>
<dbReference type="InterPro" id="IPR036322">
    <property type="entry name" value="WD40_repeat_dom_sf"/>
</dbReference>
<dbReference type="SMART" id="SM00320">
    <property type="entry name" value="WD40"/>
    <property type="match status" value="1"/>
</dbReference>
<dbReference type="AlphaFoldDB" id="A0AAV5L2E6"/>
<keyword evidence="2" id="KW-0677">Repeat</keyword>
<dbReference type="InterPro" id="IPR006594">
    <property type="entry name" value="LisH"/>
</dbReference>
<name>A0AAV5L2E6_9ROSI</name>
<dbReference type="InterPro" id="IPR001680">
    <property type="entry name" value="WD40_rpt"/>
</dbReference>
<dbReference type="GO" id="GO:0006355">
    <property type="term" value="P:regulation of DNA-templated transcription"/>
    <property type="evidence" value="ECO:0007669"/>
    <property type="project" value="InterPro"/>
</dbReference>
<dbReference type="PROSITE" id="PS50897">
    <property type="entry name" value="CTLH"/>
    <property type="match status" value="1"/>
</dbReference>
<accession>A0AAV5L2E6</accession>
<dbReference type="Gene3D" id="2.130.10.10">
    <property type="entry name" value="YVTN repeat-like/Quinoprotein amine dehydrogenase"/>
    <property type="match status" value="1"/>
</dbReference>
<dbReference type="InterPro" id="IPR006595">
    <property type="entry name" value="CTLH_C"/>
</dbReference>
<dbReference type="PANTHER" id="PTHR44083:SF24">
    <property type="entry name" value="TOPLESS-RELATED PROTEIN 2"/>
    <property type="match status" value="1"/>
</dbReference>
<evidence type="ECO:0000256" key="2">
    <source>
        <dbReference type="ARBA" id="ARBA00022737"/>
    </source>
</evidence>
<evidence type="ECO:0000256" key="1">
    <source>
        <dbReference type="ARBA" id="ARBA00022574"/>
    </source>
</evidence>
<dbReference type="InterPro" id="IPR054532">
    <property type="entry name" value="TPL_SMU1_LisH-like"/>
</dbReference>
<dbReference type="PANTHER" id="PTHR44083">
    <property type="entry name" value="TOPLESS-RELATED PROTEIN 1-RELATED"/>
    <property type="match status" value="1"/>
</dbReference>
<dbReference type="InterPro" id="IPR054080">
    <property type="entry name" value="TPR1-like_2nd"/>
</dbReference>
<feature type="domain" description="CTLH" evidence="4">
    <location>
        <begin position="34"/>
        <end position="92"/>
    </location>
</feature>
<evidence type="ECO:0000313" key="5">
    <source>
        <dbReference type="EMBL" id="GKV31420.1"/>
    </source>
</evidence>
<reference evidence="5 6" key="1">
    <citation type="journal article" date="2021" name="Commun. Biol.">
        <title>The genome of Shorea leprosula (Dipterocarpaceae) highlights the ecological relevance of drought in aseasonal tropical rainforests.</title>
        <authorList>
            <person name="Ng K.K.S."/>
            <person name="Kobayashi M.J."/>
            <person name="Fawcett J.A."/>
            <person name="Hatakeyama M."/>
            <person name="Paape T."/>
            <person name="Ng C.H."/>
            <person name="Ang C.C."/>
            <person name="Tnah L.H."/>
            <person name="Lee C.T."/>
            <person name="Nishiyama T."/>
            <person name="Sese J."/>
            <person name="O'Brien M.J."/>
            <person name="Copetti D."/>
            <person name="Mohd Noor M.I."/>
            <person name="Ong R.C."/>
            <person name="Putra M."/>
            <person name="Sireger I.Z."/>
            <person name="Indrioko S."/>
            <person name="Kosugi Y."/>
            <person name="Izuno A."/>
            <person name="Isagi Y."/>
            <person name="Lee S.L."/>
            <person name="Shimizu K.K."/>
        </authorList>
    </citation>
    <scope>NUCLEOTIDE SEQUENCE [LARGE SCALE GENOMIC DNA]</scope>
    <source>
        <strain evidence="5">214</strain>
    </source>
</reference>
<dbReference type="InterPro" id="IPR027728">
    <property type="entry name" value="Topless_fam"/>
</dbReference>
<feature type="repeat" description="WD" evidence="3">
    <location>
        <begin position="298"/>
        <end position="333"/>
    </location>
</feature>
<protein>
    <recommendedName>
        <fullName evidence="4">CTLH domain-containing protein</fullName>
    </recommendedName>
</protein>
<dbReference type="Proteomes" id="UP001054252">
    <property type="component" value="Unassembled WGS sequence"/>
</dbReference>
<evidence type="ECO:0000256" key="3">
    <source>
        <dbReference type="PROSITE-ProRule" id="PRU00221"/>
    </source>
</evidence>
<comment type="caution">
    <text evidence="5">The sequence shown here is derived from an EMBL/GenBank/DDBJ whole genome shotgun (WGS) entry which is preliminary data.</text>
</comment>
<gene>
    <name evidence="5" type="ORF">SLEP1_g40108</name>
</gene>
<dbReference type="InterPro" id="IPR015943">
    <property type="entry name" value="WD40/YVTN_repeat-like_dom_sf"/>
</dbReference>
<dbReference type="EMBL" id="BPVZ01000091">
    <property type="protein sequence ID" value="GKV31420.1"/>
    <property type="molecule type" value="Genomic_DNA"/>
</dbReference>
<dbReference type="SUPFAM" id="SSF50978">
    <property type="entry name" value="WD40 repeat-like"/>
    <property type="match status" value="1"/>
</dbReference>
<keyword evidence="1 3" id="KW-0853">WD repeat</keyword>
<dbReference type="SMART" id="SM00667">
    <property type="entry name" value="LisH"/>
    <property type="match status" value="1"/>
</dbReference>
<proteinExistence type="predicted"/>
<dbReference type="PROSITE" id="PS50082">
    <property type="entry name" value="WD_REPEATS_2"/>
    <property type="match status" value="1"/>
</dbReference>
<dbReference type="Pfam" id="PF17814">
    <property type="entry name" value="LisH_TPL"/>
    <property type="match status" value="1"/>
</dbReference>
<dbReference type="SMART" id="SM00668">
    <property type="entry name" value="CTLH"/>
    <property type="match status" value="1"/>
</dbReference>
<keyword evidence="6" id="KW-1185">Reference proteome</keyword>
<evidence type="ECO:0000259" key="4">
    <source>
        <dbReference type="PROSITE" id="PS50897"/>
    </source>
</evidence>
<evidence type="ECO:0000313" key="6">
    <source>
        <dbReference type="Proteomes" id="UP001054252"/>
    </source>
</evidence>
<organism evidence="5 6">
    <name type="scientific">Rubroshorea leprosula</name>
    <dbReference type="NCBI Taxonomy" id="152421"/>
    <lineage>
        <taxon>Eukaryota</taxon>
        <taxon>Viridiplantae</taxon>
        <taxon>Streptophyta</taxon>
        <taxon>Embryophyta</taxon>
        <taxon>Tracheophyta</taxon>
        <taxon>Spermatophyta</taxon>
        <taxon>Magnoliopsida</taxon>
        <taxon>eudicotyledons</taxon>
        <taxon>Gunneridae</taxon>
        <taxon>Pentapetalae</taxon>
        <taxon>rosids</taxon>
        <taxon>malvids</taxon>
        <taxon>Malvales</taxon>
        <taxon>Dipterocarpaceae</taxon>
        <taxon>Rubroshorea</taxon>
    </lineage>
</organism>